<feature type="coiled-coil region" evidence="1">
    <location>
        <begin position="224"/>
        <end position="266"/>
    </location>
</feature>
<accession>A0A9W2YHR3</accession>
<evidence type="ECO:0000313" key="3">
    <source>
        <dbReference type="Proteomes" id="UP001165740"/>
    </source>
</evidence>
<dbReference type="Proteomes" id="UP001165740">
    <property type="component" value="Chromosome 12"/>
</dbReference>
<feature type="region of interest" description="Disordered" evidence="2">
    <location>
        <begin position="1"/>
        <end position="28"/>
    </location>
</feature>
<proteinExistence type="predicted"/>
<organism evidence="3 4">
    <name type="scientific">Biomphalaria glabrata</name>
    <name type="common">Bloodfluke planorb</name>
    <name type="synonym">Freshwater snail</name>
    <dbReference type="NCBI Taxonomy" id="6526"/>
    <lineage>
        <taxon>Eukaryota</taxon>
        <taxon>Metazoa</taxon>
        <taxon>Spiralia</taxon>
        <taxon>Lophotrochozoa</taxon>
        <taxon>Mollusca</taxon>
        <taxon>Gastropoda</taxon>
        <taxon>Heterobranchia</taxon>
        <taxon>Euthyneura</taxon>
        <taxon>Panpulmonata</taxon>
        <taxon>Hygrophila</taxon>
        <taxon>Lymnaeoidea</taxon>
        <taxon>Planorbidae</taxon>
        <taxon>Biomphalaria</taxon>
    </lineage>
</organism>
<keyword evidence="1" id="KW-0175">Coiled coil</keyword>
<gene>
    <name evidence="4" type="primary">LOC129922052</name>
</gene>
<keyword evidence="3" id="KW-1185">Reference proteome</keyword>
<feature type="compositionally biased region" description="Polar residues" evidence="2">
    <location>
        <begin position="409"/>
        <end position="426"/>
    </location>
</feature>
<dbReference type="AlphaFoldDB" id="A0A9W2YHR3"/>
<evidence type="ECO:0000256" key="1">
    <source>
        <dbReference type="SAM" id="Coils"/>
    </source>
</evidence>
<sequence>MEGNMVEPSSVKGRDVGPTCSGGEPEGMERVTKGMFTRLQAELEALRLACQRPHYIIEPARKMRQFSGDGRNVEVSIEDFVREIRDLWELRPYLSPQEKTATILENISGPARVEVDLQPPHIRSDPEALLDALTSAFEVIIPAREAEITFLMSQQRRSEPLLEFSHRLIKEFTTAIRQEQREGIDCFKEARLRDQYAYGVRDPELRRELFRFIAQHLQISFQSLRNYAFKLENQNKEAARAQEQWSEVLLAKLAKLEKQLEEIKGSGYNILLSSTNANSLSSQQHQGSGYNSLPSSTNPLSSQPHSQRRPTQRHTKHSNQNRIRPTAPPGLVWLRTKRGFFPYTDDGSPVCTQCWEAGHVRRHCQQSPQLTAEVQSVCNGEAIVSQPTHQVEQRTSELQADAMYNTDASHSIQTSRNRNFNSGQPNKNRHNRVRRPDRQKRNYKHFNQPQRRFRSLLPITLSTASQTLCLEKDRPLCMTDGTSTLQTGKMLVVPEDTDKKQLFQFSETY</sequence>
<dbReference type="OrthoDB" id="10065209at2759"/>
<dbReference type="RefSeq" id="XP_055862220.1">
    <property type="nucleotide sequence ID" value="XM_056006245.1"/>
</dbReference>
<feature type="region of interest" description="Disordered" evidence="2">
    <location>
        <begin position="409"/>
        <end position="444"/>
    </location>
</feature>
<feature type="compositionally biased region" description="Low complexity" evidence="2">
    <location>
        <begin position="291"/>
        <end position="302"/>
    </location>
</feature>
<evidence type="ECO:0000313" key="4">
    <source>
        <dbReference type="RefSeq" id="XP_055862220.1"/>
    </source>
</evidence>
<feature type="region of interest" description="Disordered" evidence="2">
    <location>
        <begin position="279"/>
        <end position="329"/>
    </location>
</feature>
<name>A0A9W2YHR3_BIOGL</name>
<reference evidence="4" key="1">
    <citation type="submission" date="2025-08" db="UniProtKB">
        <authorList>
            <consortium name="RefSeq"/>
        </authorList>
    </citation>
    <scope>IDENTIFICATION</scope>
</reference>
<dbReference type="GeneID" id="129922052"/>
<evidence type="ECO:0000256" key="2">
    <source>
        <dbReference type="SAM" id="MobiDB-lite"/>
    </source>
</evidence>
<feature type="compositionally biased region" description="Basic residues" evidence="2">
    <location>
        <begin position="306"/>
        <end position="319"/>
    </location>
</feature>
<protein>
    <submittedName>
        <fullName evidence="4">Uncharacterized protein LOC129922052</fullName>
    </submittedName>
</protein>